<reference evidence="2 3" key="1">
    <citation type="journal article" date="2012" name="BMC Genomics">
        <title>Complete genome sequence of Saccharothrix espanaensis DSM 44229T and comparison to the other completely sequenced Pseudonocardiaceae.</title>
        <authorList>
            <person name="Strobel T."/>
            <person name="Al-Dilaimi A."/>
            <person name="Blom J."/>
            <person name="Gessner A."/>
            <person name="Kalinowski J."/>
            <person name="Luzhetska M."/>
            <person name="Puhler A."/>
            <person name="Szczepanowski R."/>
            <person name="Bechthold A."/>
            <person name="Ruckert C."/>
        </authorList>
    </citation>
    <scope>NUCLEOTIDE SEQUENCE [LARGE SCALE GENOMIC DNA]</scope>
    <source>
        <strain evidence="3">ATCC 51144 / DSM 44229 / JCM 9112 / NBRC 15066 / NRRL 15764</strain>
    </source>
</reference>
<sequence>MSGTRHRHVVDLADRRALAAWRPADPAVVAEAGRLKDAALLDFGMTESAVASWLYAKCRHQVASTAVDTAAVVASGDGSVLLVYNPDFFVALGLTGVKFVLFHEARHLVHRHLFVEPELRADPVFTMAAEVAINHVALVRLRRESLPLLHGEPVGVDPVAVHERYRADLAGQGLPALDYAEFVETDLGVYTELKRMKQPPVPVALCVHLARDVPADQESVDAVVSSVLLNSLLAARRGHGGAESELLDLMGRTDGTSEQATRRWGLLGAGALRGTTASTGVVDWWQRWLLDVLASRLRPGERLVYPRKRGAVLAALGHDPMLSRRGPEREKVLVIALDTSGSIPSSVVEWMTGLVGRVEGVRAHWLSFDGVVMPFRPGERVLGGGGTSFQNVVDYVEGRLEVAGEVFEEQADAVVVLTDGYAPPVTPAEPDKWIWLITEGGNDWPDAHHPPMACHRVRPVTRTATP</sequence>
<dbReference type="PATRIC" id="fig|1179773.3.peg.2832"/>
<accession>K0JZS4</accession>
<name>K0JZS4_SACES</name>
<dbReference type="PANTHER" id="PTHR38730">
    <property type="entry name" value="SLL7028 PROTEIN"/>
    <property type="match status" value="1"/>
</dbReference>
<dbReference type="HOGENOM" id="CLU_585134_0_0_11"/>
<protein>
    <recommendedName>
        <fullName evidence="1">Putative metallopeptidase domain-containing protein</fullName>
    </recommendedName>
</protein>
<dbReference type="OrthoDB" id="3658031at2"/>
<organism evidence="2 3">
    <name type="scientific">Saccharothrix espanaensis (strain ATCC 51144 / DSM 44229 / JCM 9112 / NBRC 15066 / NRRL 15764)</name>
    <dbReference type="NCBI Taxonomy" id="1179773"/>
    <lineage>
        <taxon>Bacteria</taxon>
        <taxon>Bacillati</taxon>
        <taxon>Actinomycetota</taxon>
        <taxon>Actinomycetes</taxon>
        <taxon>Pseudonocardiales</taxon>
        <taxon>Pseudonocardiaceae</taxon>
        <taxon>Saccharothrix</taxon>
    </lineage>
</organism>
<feature type="domain" description="Putative metallopeptidase" evidence="1">
    <location>
        <begin position="37"/>
        <end position="135"/>
    </location>
</feature>
<dbReference type="BioCyc" id="SESP1179773:BN6_RS13760-MONOMER"/>
<dbReference type="eggNOG" id="COG3864">
    <property type="taxonomic scope" value="Bacteria"/>
</dbReference>
<proteinExistence type="predicted"/>
<evidence type="ECO:0000313" key="3">
    <source>
        <dbReference type="Proteomes" id="UP000006281"/>
    </source>
</evidence>
<gene>
    <name evidence="2" type="ordered locus">BN6_28330</name>
</gene>
<dbReference type="Pfam" id="PF13203">
    <property type="entry name" value="DUF2201_N"/>
    <property type="match status" value="1"/>
</dbReference>
<dbReference type="PANTHER" id="PTHR38730:SF1">
    <property type="entry name" value="SLL7028 PROTEIN"/>
    <property type="match status" value="1"/>
</dbReference>
<dbReference type="InterPro" id="IPR025154">
    <property type="entry name" value="Put_metallopeptidase_dom"/>
</dbReference>
<dbReference type="Proteomes" id="UP000006281">
    <property type="component" value="Chromosome"/>
</dbReference>
<dbReference type="STRING" id="1179773.BN6_28330"/>
<evidence type="ECO:0000259" key="1">
    <source>
        <dbReference type="Pfam" id="PF13203"/>
    </source>
</evidence>
<evidence type="ECO:0000313" key="2">
    <source>
        <dbReference type="EMBL" id="CCH30144.1"/>
    </source>
</evidence>
<keyword evidence="3" id="KW-1185">Reference proteome</keyword>
<dbReference type="AlphaFoldDB" id="K0JZS4"/>
<dbReference type="RefSeq" id="WP_015100256.1">
    <property type="nucleotide sequence ID" value="NC_019673.1"/>
</dbReference>
<dbReference type="KEGG" id="sesp:BN6_28330"/>
<dbReference type="EMBL" id="HE804045">
    <property type="protein sequence ID" value="CCH30144.1"/>
    <property type="molecule type" value="Genomic_DNA"/>
</dbReference>